<name>A0A8R7QNV9_TRIUA</name>
<proteinExistence type="predicted"/>
<dbReference type="InterPro" id="IPR036915">
    <property type="entry name" value="Cyclin-like_sf"/>
</dbReference>
<evidence type="ECO:0000313" key="3">
    <source>
        <dbReference type="Proteomes" id="UP000015106"/>
    </source>
</evidence>
<feature type="region of interest" description="Disordered" evidence="1">
    <location>
        <begin position="1"/>
        <end position="32"/>
    </location>
</feature>
<organism evidence="2 3">
    <name type="scientific">Triticum urartu</name>
    <name type="common">Red wild einkorn</name>
    <name type="synonym">Crithodium urartu</name>
    <dbReference type="NCBI Taxonomy" id="4572"/>
    <lineage>
        <taxon>Eukaryota</taxon>
        <taxon>Viridiplantae</taxon>
        <taxon>Streptophyta</taxon>
        <taxon>Embryophyta</taxon>
        <taxon>Tracheophyta</taxon>
        <taxon>Spermatophyta</taxon>
        <taxon>Magnoliopsida</taxon>
        <taxon>Liliopsida</taxon>
        <taxon>Poales</taxon>
        <taxon>Poaceae</taxon>
        <taxon>BOP clade</taxon>
        <taxon>Pooideae</taxon>
        <taxon>Triticodae</taxon>
        <taxon>Triticeae</taxon>
        <taxon>Triticinae</taxon>
        <taxon>Triticum</taxon>
    </lineage>
</organism>
<accession>A0A8R7QNV9</accession>
<dbReference type="Proteomes" id="UP000015106">
    <property type="component" value="Chromosome 6"/>
</dbReference>
<dbReference type="Gramene" id="TuG1812G0600000977.01.T05">
    <property type="protein sequence ID" value="TuG1812G0600000977.01.T05"/>
    <property type="gene ID" value="TuG1812G0600000977.01"/>
</dbReference>
<reference evidence="2" key="2">
    <citation type="submission" date="2018-03" db="EMBL/GenBank/DDBJ databases">
        <title>The Triticum urartu genome reveals the dynamic nature of wheat genome evolution.</title>
        <authorList>
            <person name="Ling H."/>
            <person name="Ma B."/>
            <person name="Shi X."/>
            <person name="Liu H."/>
            <person name="Dong L."/>
            <person name="Sun H."/>
            <person name="Cao Y."/>
            <person name="Gao Q."/>
            <person name="Zheng S."/>
            <person name="Li Y."/>
            <person name="Yu Y."/>
            <person name="Du H."/>
            <person name="Qi M."/>
            <person name="Li Y."/>
            <person name="Yu H."/>
            <person name="Cui Y."/>
            <person name="Wang N."/>
            <person name="Chen C."/>
            <person name="Wu H."/>
            <person name="Zhao Y."/>
            <person name="Zhang J."/>
            <person name="Li Y."/>
            <person name="Zhou W."/>
            <person name="Zhang B."/>
            <person name="Hu W."/>
            <person name="Eijk M."/>
            <person name="Tang J."/>
            <person name="Witsenboer H."/>
            <person name="Zhao S."/>
            <person name="Li Z."/>
            <person name="Zhang A."/>
            <person name="Wang D."/>
            <person name="Liang C."/>
        </authorList>
    </citation>
    <scope>NUCLEOTIDE SEQUENCE [LARGE SCALE GENOMIC DNA]</scope>
    <source>
        <strain evidence="2">cv. G1812</strain>
    </source>
</reference>
<reference evidence="2" key="3">
    <citation type="submission" date="2022-06" db="UniProtKB">
        <authorList>
            <consortium name="EnsemblPlants"/>
        </authorList>
    </citation>
    <scope>IDENTIFICATION</scope>
</reference>
<dbReference type="AlphaFoldDB" id="A0A8R7QNV9"/>
<dbReference type="GO" id="GO:0006357">
    <property type="term" value="P:regulation of transcription by RNA polymerase II"/>
    <property type="evidence" value="ECO:0007669"/>
    <property type="project" value="InterPro"/>
</dbReference>
<keyword evidence="3" id="KW-1185">Reference proteome</keyword>
<dbReference type="Gene3D" id="1.10.472.10">
    <property type="entry name" value="Cyclin-like"/>
    <property type="match status" value="1"/>
</dbReference>
<dbReference type="SUPFAM" id="SSF47954">
    <property type="entry name" value="Cyclin-like"/>
    <property type="match status" value="1"/>
</dbReference>
<reference evidence="3" key="1">
    <citation type="journal article" date="2013" name="Nature">
        <title>Draft genome of the wheat A-genome progenitor Triticum urartu.</title>
        <authorList>
            <person name="Ling H.Q."/>
            <person name="Zhao S."/>
            <person name="Liu D."/>
            <person name="Wang J."/>
            <person name="Sun H."/>
            <person name="Zhang C."/>
            <person name="Fan H."/>
            <person name="Li D."/>
            <person name="Dong L."/>
            <person name="Tao Y."/>
            <person name="Gao C."/>
            <person name="Wu H."/>
            <person name="Li Y."/>
            <person name="Cui Y."/>
            <person name="Guo X."/>
            <person name="Zheng S."/>
            <person name="Wang B."/>
            <person name="Yu K."/>
            <person name="Liang Q."/>
            <person name="Yang W."/>
            <person name="Lou X."/>
            <person name="Chen J."/>
            <person name="Feng M."/>
            <person name="Jian J."/>
            <person name="Zhang X."/>
            <person name="Luo G."/>
            <person name="Jiang Y."/>
            <person name="Liu J."/>
            <person name="Wang Z."/>
            <person name="Sha Y."/>
            <person name="Zhang B."/>
            <person name="Wu H."/>
            <person name="Tang D."/>
            <person name="Shen Q."/>
            <person name="Xue P."/>
            <person name="Zou S."/>
            <person name="Wang X."/>
            <person name="Liu X."/>
            <person name="Wang F."/>
            <person name="Yang Y."/>
            <person name="An X."/>
            <person name="Dong Z."/>
            <person name="Zhang K."/>
            <person name="Zhang X."/>
            <person name="Luo M.C."/>
            <person name="Dvorak J."/>
            <person name="Tong Y."/>
            <person name="Wang J."/>
            <person name="Yang H."/>
            <person name="Li Z."/>
            <person name="Wang D."/>
            <person name="Zhang A."/>
            <person name="Wang J."/>
        </authorList>
    </citation>
    <scope>NUCLEOTIDE SEQUENCE</scope>
    <source>
        <strain evidence="3">cv. G1812</strain>
    </source>
</reference>
<sequence length="105" mass="11809">MAEGGERGRSWYLSKEEIEEGSPSRKDGMPAAREAQLRSVYSSYIRDVGRRLGVPDITIATGTVLCHRFYLHQSLLKNEWQVPPVHGTQQWQIVSAHTTLNSVAD</sequence>
<dbReference type="InterPro" id="IPR043198">
    <property type="entry name" value="Cyclin/Ssn8"/>
</dbReference>
<evidence type="ECO:0000313" key="2">
    <source>
        <dbReference type="EnsemblPlants" id="TuG1812G0600000977.01.T05"/>
    </source>
</evidence>
<protein>
    <submittedName>
        <fullName evidence="2">Uncharacterized protein</fullName>
    </submittedName>
</protein>
<evidence type="ECO:0000256" key="1">
    <source>
        <dbReference type="SAM" id="MobiDB-lite"/>
    </source>
</evidence>
<gene>
    <name evidence="2" type="primary">LOC125516738</name>
</gene>
<dbReference type="PANTHER" id="PTHR10026">
    <property type="entry name" value="CYCLIN"/>
    <property type="match status" value="1"/>
</dbReference>
<dbReference type="EnsemblPlants" id="TuG1812G0600000977.01.T05">
    <property type="protein sequence ID" value="TuG1812G0600000977.01.T05"/>
    <property type="gene ID" value="TuG1812G0600000977.01"/>
</dbReference>
<dbReference type="GO" id="GO:0016538">
    <property type="term" value="F:cyclin-dependent protein serine/threonine kinase regulator activity"/>
    <property type="evidence" value="ECO:0007669"/>
    <property type="project" value="InterPro"/>
</dbReference>